<sequence length="156" mass="17367">MIRPITPADAHALADLSAGTGFFHPGEIETLHGVLADYFATNRDDYGHRAVLCEEAGRPIGYVYFAPEEMTDRTWYVWWIAVAADRQARGIGKELLAFAEHEVRAAGGRLLVIETSSTAKYEPTRRFYLKCGYAHVATVPHLYADGDGMAVFTKRM</sequence>
<name>A0ABU5F0V7_9BACT</name>
<feature type="domain" description="N-acetyltransferase" evidence="3">
    <location>
        <begin position="1"/>
        <end position="156"/>
    </location>
</feature>
<dbReference type="SUPFAM" id="SSF55729">
    <property type="entry name" value="Acyl-CoA N-acyltransferases (Nat)"/>
    <property type="match status" value="1"/>
</dbReference>
<evidence type="ECO:0000256" key="2">
    <source>
        <dbReference type="ARBA" id="ARBA00023315"/>
    </source>
</evidence>
<proteinExistence type="predicted"/>
<dbReference type="InterPro" id="IPR000182">
    <property type="entry name" value="GNAT_dom"/>
</dbReference>
<dbReference type="CDD" id="cd04301">
    <property type="entry name" value="NAT_SF"/>
    <property type="match status" value="1"/>
</dbReference>
<dbReference type="RefSeq" id="WP_320686959.1">
    <property type="nucleotide sequence ID" value="NZ_JAXBLV010000178.1"/>
</dbReference>
<dbReference type="InterPro" id="IPR016181">
    <property type="entry name" value="Acyl_CoA_acyltransferase"/>
</dbReference>
<dbReference type="Pfam" id="PF00583">
    <property type="entry name" value="Acetyltransf_1"/>
    <property type="match status" value="1"/>
</dbReference>
<gene>
    <name evidence="4" type="ORF">R5W23_001604</name>
</gene>
<dbReference type="EMBL" id="JAXBLV010000178">
    <property type="protein sequence ID" value="MDY3560370.1"/>
    <property type="molecule type" value="Genomic_DNA"/>
</dbReference>
<dbReference type="PANTHER" id="PTHR43877:SF2">
    <property type="entry name" value="AMINOALKYLPHOSPHONATE N-ACETYLTRANSFERASE-RELATED"/>
    <property type="match status" value="1"/>
</dbReference>
<evidence type="ECO:0000313" key="5">
    <source>
        <dbReference type="Proteomes" id="UP001272242"/>
    </source>
</evidence>
<keyword evidence="2" id="KW-0012">Acyltransferase</keyword>
<dbReference type="Proteomes" id="UP001272242">
    <property type="component" value="Unassembled WGS sequence"/>
</dbReference>
<dbReference type="Gene3D" id="3.40.630.30">
    <property type="match status" value="1"/>
</dbReference>
<comment type="caution">
    <text evidence="4">The sequence shown here is derived from an EMBL/GenBank/DDBJ whole genome shotgun (WGS) entry which is preliminary data.</text>
</comment>
<evidence type="ECO:0000259" key="3">
    <source>
        <dbReference type="PROSITE" id="PS51186"/>
    </source>
</evidence>
<organism evidence="4 5">
    <name type="scientific">Gemmata algarum</name>
    <dbReference type="NCBI Taxonomy" id="2975278"/>
    <lineage>
        <taxon>Bacteria</taxon>
        <taxon>Pseudomonadati</taxon>
        <taxon>Planctomycetota</taxon>
        <taxon>Planctomycetia</taxon>
        <taxon>Gemmatales</taxon>
        <taxon>Gemmataceae</taxon>
        <taxon>Gemmata</taxon>
    </lineage>
</organism>
<keyword evidence="1" id="KW-0808">Transferase</keyword>
<dbReference type="PANTHER" id="PTHR43877">
    <property type="entry name" value="AMINOALKYLPHOSPHONATE N-ACETYLTRANSFERASE-RELATED-RELATED"/>
    <property type="match status" value="1"/>
</dbReference>
<protein>
    <submittedName>
        <fullName evidence="4">GNAT family N-acetyltransferase</fullName>
    </submittedName>
</protein>
<evidence type="ECO:0000256" key="1">
    <source>
        <dbReference type="ARBA" id="ARBA00022679"/>
    </source>
</evidence>
<reference evidence="5" key="1">
    <citation type="journal article" date="2023" name="Mar. Drugs">
        <title>Gemmata algarum, a Novel Planctomycete Isolated from an Algal Mat, Displays Antimicrobial Activity.</title>
        <authorList>
            <person name="Kumar G."/>
            <person name="Kallscheuer N."/>
            <person name="Kashif M."/>
            <person name="Ahamad S."/>
            <person name="Jagadeeshwari U."/>
            <person name="Pannikurungottu S."/>
            <person name="Haufschild T."/>
            <person name="Kabuu M."/>
            <person name="Sasikala C."/>
            <person name="Jogler C."/>
            <person name="Ramana C."/>
        </authorList>
    </citation>
    <scope>NUCLEOTIDE SEQUENCE [LARGE SCALE GENOMIC DNA]</scope>
    <source>
        <strain evidence="5">JC673</strain>
    </source>
</reference>
<evidence type="ECO:0000313" key="4">
    <source>
        <dbReference type="EMBL" id="MDY3560370.1"/>
    </source>
</evidence>
<keyword evidence="5" id="KW-1185">Reference proteome</keyword>
<dbReference type="PROSITE" id="PS51186">
    <property type="entry name" value="GNAT"/>
    <property type="match status" value="1"/>
</dbReference>
<dbReference type="InterPro" id="IPR050832">
    <property type="entry name" value="Bact_Acetyltransf"/>
</dbReference>
<accession>A0ABU5F0V7</accession>